<dbReference type="GO" id="GO:0008171">
    <property type="term" value="F:O-methyltransferase activity"/>
    <property type="evidence" value="ECO:0007669"/>
    <property type="project" value="InterPro"/>
</dbReference>
<keyword evidence="1" id="KW-0489">Methyltransferase</keyword>
<dbReference type="Proteomes" id="UP000639403">
    <property type="component" value="Unassembled WGS sequence"/>
</dbReference>
<dbReference type="InterPro" id="IPR029063">
    <property type="entry name" value="SAM-dependent_MTases_sf"/>
</dbReference>
<reference evidence="6" key="2">
    <citation type="journal article" name="Front. Microbiol.">
        <title>Degradative Capacity of Two Strains of Rhodonia placenta: From Phenotype to Genotype.</title>
        <authorList>
            <person name="Kolle M."/>
            <person name="Horta M.A.C."/>
            <person name="Nowrousian M."/>
            <person name="Ohm R.A."/>
            <person name="Benz J.P."/>
            <person name="Pilgard A."/>
        </authorList>
    </citation>
    <scope>NUCLEOTIDE SEQUENCE</scope>
    <source>
        <strain evidence="6">FPRL280</strain>
    </source>
</reference>
<organism evidence="6 7">
    <name type="scientific">Rhodonia placenta</name>
    <dbReference type="NCBI Taxonomy" id="104341"/>
    <lineage>
        <taxon>Eukaryota</taxon>
        <taxon>Fungi</taxon>
        <taxon>Dikarya</taxon>
        <taxon>Basidiomycota</taxon>
        <taxon>Agaricomycotina</taxon>
        <taxon>Agaricomycetes</taxon>
        <taxon>Polyporales</taxon>
        <taxon>Adustoporiaceae</taxon>
        <taxon>Rhodonia</taxon>
    </lineage>
</organism>
<dbReference type="InterPro" id="IPR001077">
    <property type="entry name" value="COMT_C"/>
</dbReference>
<dbReference type="Pfam" id="PF08100">
    <property type="entry name" value="Dimerisation"/>
    <property type="match status" value="1"/>
</dbReference>
<proteinExistence type="predicted"/>
<dbReference type="InterPro" id="IPR036388">
    <property type="entry name" value="WH-like_DNA-bd_sf"/>
</dbReference>
<dbReference type="InterPro" id="IPR016461">
    <property type="entry name" value="COMT-like"/>
</dbReference>
<evidence type="ECO:0000259" key="4">
    <source>
        <dbReference type="Pfam" id="PF00891"/>
    </source>
</evidence>
<evidence type="ECO:0000256" key="2">
    <source>
        <dbReference type="ARBA" id="ARBA00022679"/>
    </source>
</evidence>
<gene>
    <name evidence="6" type="ORF">IEO21_05844</name>
</gene>
<dbReference type="AlphaFoldDB" id="A0A8H7U1W6"/>
<dbReference type="InterPro" id="IPR012967">
    <property type="entry name" value="COMT_dimerisation"/>
</dbReference>
<keyword evidence="3" id="KW-0949">S-adenosyl-L-methionine</keyword>
<sequence length="452" mass="50333">MPIAEKAAQLRSLVRLISDSAEAVIAEWENVGDTHHDVSSVPRLPSKELFEARRVFIGACGMGMDLVHDPFVRMTEVAASFYNSQALRIAAEIRIADALKDANPQKGVSVQEISRQVGIAPEGLSKILRTLSSLHIFAEVEENFYSNTNTSQHLVNNEPLRCWLMVHCMETFTAAGKLPQVLLNTVDKPSTGIRSAFQTAYDYTGSVWEWIEETIVRPDGTVGPRPELDIWLTGMWKFGLEHVQAPAVCLDFPWEAVGSKTVVDVGAGVGGMSFELATRYPKLQFVVQDRPVILEKAKEFWTSSLPDAVVNNRVRFHPHNFFEEQSVKGADIYILRHIMHDWADDECVTILRSLREAMGPESLILVADNVMQTTAGSPHLKPAPAPLPANYGFAHTFANMHDLLMFSMFNGGERTVGGFESLAVRAGLKVTRVWECRGFTSLTEMKRDDYVV</sequence>
<comment type="caution">
    <text evidence="6">The sequence shown here is derived from an EMBL/GenBank/DDBJ whole genome shotgun (WGS) entry which is preliminary data.</text>
</comment>
<evidence type="ECO:0000313" key="7">
    <source>
        <dbReference type="Proteomes" id="UP000639403"/>
    </source>
</evidence>
<dbReference type="SUPFAM" id="SSF46785">
    <property type="entry name" value="Winged helix' DNA-binding domain"/>
    <property type="match status" value="1"/>
</dbReference>
<dbReference type="GO" id="GO:0046983">
    <property type="term" value="F:protein dimerization activity"/>
    <property type="evidence" value="ECO:0007669"/>
    <property type="project" value="InterPro"/>
</dbReference>
<feature type="domain" description="O-methyltransferase C-terminal" evidence="4">
    <location>
        <begin position="260"/>
        <end position="428"/>
    </location>
</feature>
<evidence type="ECO:0000256" key="1">
    <source>
        <dbReference type="ARBA" id="ARBA00022603"/>
    </source>
</evidence>
<dbReference type="InterPro" id="IPR036390">
    <property type="entry name" value="WH_DNA-bd_sf"/>
</dbReference>
<evidence type="ECO:0008006" key="8">
    <source>
        <dbReference type="Google" id="ProtNLM"/>
    </source>
</evidence>
<dbReference type="PANTHER" id="PTHR43712">
    <property type="entry name" value="PUTATIVE (AFU_ORTHOLOGUE AFUA_4G14580)-RELATED"/>
    <property type="match status" value="1"/>
</dbReference>
<reference evidence="6" key="1">
    <citation type="submission" date="2020-11" db="EMBL/GenBank/DDBJ databases">
        <authorList>
            <person name="Koelle M."/>
            <person name="Horta M.A.C."/>
            <person name="Nowrousian M."/>
            <person name="Ohm R.A."/>
            <person name="Benz P."/>
            <person name="Pilgard A."/>
        </authorList>
    </citation>
    <scope>NUCLEOTIDE SEQUENCE</scope>
    <source>
        <strain evidence="6">FPRL280</strain>
    </source>
</reference>
<dbReference type="GO" id="GO:0032259">
    <property type="term" value="P:methylation"/>
    <property type="evidence" value="ECO:0007669"/>
    <property type="project" value="UniProtKB-KW"/>
</dbReference>
<evidence type="ECO:0000313" key="6">
    <source>
        <dbReference type="EMBL" id="KAF9813011.1"/>
    </source>
</evidence>
<evidence type="ECO:0000256" key="3">
    <source>
        <dbReference type="ARBA" id="ARBA00022691"/>
    </source>
</evidence>
<dbReference type="Gene3D" id="1.10.10.10">
    <property type="entry name" value="Winged helix-like DNA-binding domain superfamily/Winged helix DNA-binding domain"/>
    <property type="match status" value="1"/>
</dbReference>
<dbReference type="SUPFAM" id="SSF53335">
    <property type="entry name" value="S-adenosyl-L-methionine-dependent methyltransferases"/>
    <property type="match status" value="1"/>
</dbReference>
<dbReference type="Gene3D" id="3.40.50.150">
    <property type="entry name" value="Vaccinia Virus protein VP39"/>
    <property type="match status" value="1"/>
</dbReference>
<feature type="domain" description="O-methyltransferase dimerisation" evidence="5">
    <location>
        <begin position="76"/>
        <end position="156"/>
    </location>
</feature>
<dbReference type="PANTHER" id="PTHR43712:SF2">
    <property type="entry name" value="O-METHYLTRANSFERASE CICE"/>
    <property type="match status" value="1"/>
</dbReference>
<protein>
    <recommendedName>
        <fullName evidence="8">S-adenosyl-L-methionine-dependent methyltransferase</fullName>
    </recommendedName>
</protein>
<dbReference type="Pfam" id="PF00891">
    <property type="entry name" value="Methyltransf_2"/>
    <property type="match status" value="1"/>
</dbReference>
<evidence type="ECO:0000259" key="5">
    <source>
        <dbReference type="Pfam" id="PF08100"/>
    </source>
</evidence>
<name>A0A8H7U1W6_9APHY</name>
<dbReference type="PROSITE" id="PS51683">
    <property type="entry name" value="SAM_OMT_II"/>
    <property type="match status" value="1"/>
</dbReference>
<accession>A0A8H7U1W6</accession>
<keyword evidence="2" id="KW-0808">Transferase</keyword>
<dbReference type="EMBL" id="JADOXO010000115">
    <property type="protein sequence ID" value="KAF9813011.1"/>
    <property type="molecule type" value="Genomic_DNA"/>
</dbReference>